<evidence type="ECO:0000313" key="3">
    <source>
        <dbReference type="EMBL" id="KAJ3184984.1"/>
    </source>
</evidence>
<feature type="region of interest" description="Disordered" evidence="1">
    <location>
        <begin position="492"/>
        <end position="512"/>
    </location>
</feature>
<organism evidence="3 4">
    <name type="scientific">Geranomyces variabilis</name>
    <dbReference type="NCBI Taxonomy" id="109894"/>
    <lineage>
        <taxon>Eukaryota</taxon>
        <taxon>Fungi</taxon>
        <taxon>Fungi incertae sedis</taxon>
        <taxon>Chytridiomycota</taxon>
        <taxon>Chytridiomycota incertae sedis</taxon>
        <taxon>Chytridiomycetes</taxon>
        <taxon>Spizellomycetales</taxon>
        <taxon>Powellomycetaceae</taxon>
        <taxon>Geranomyces</taxon>
    </lineage>
</organism>
<evidence type="ECO:0000313" key="4">
    <source>
        <dbReference type="Proteomes" id="UP001212152"/>
    </source>
</evidence>
<feature type="transmembrane region" description="Helical" evidence="2">
    <location>
        <begin position="558"/>
        <end position="583"/>
    </location>
</feature>
<keyword evidence="2" id="KW-0472">Membrane</keyword>
<feature type="region of interest" description="Disordered" evidence="1">
    <location>
        <begin position="401"/>
        <end position="422"/>
    </location>
</feature>
<reference evidence="3" key="1">
    <citation type="submission" date="2020-05" db="EMBL/GenBank/DDBJ databases">
        <title>Phylogenomic resolution of chytrid fungi.</title>
        <authorList>
            <person name="Stajich J.E."/>
            <person name="Amses K."/>
            <person name="Simmons R."/>
            <person name="Seto K."/>
            <person name="Myers J."/>
            <person name="Bonds A."/>
            <person name="Quandt C.A."/>
            <person name="Barry K."/>
            <person name="Liu P."/>
            <person name="Grigoriev I."/>
            <person name="Longcore J.E."/>
            <person name="James T.Y."/>
        </authorList>
    </citation>
    <scope>NUCLEOTIDE SEQUENCE</scope>
    <source>
        <strain evidence="3">JEL0379</strain>
    </source>
</reference>
<feature type="compositionally biased region" description="Basic and acidic residues" evidence="1">
    <location>
        <begin position="51"/>
        <end position="62"/>
    </location>
</feature>
<name>A0AAD5XUP1_9FUNG</name>
<keyword evidence="2" id="KW-0812">Transmembrane</keyword>
<proteinExistence type="predicted"/>
<evidence type="ECO:0000256" key="1">
    <source>
        <dbReference type="SAM" id="MobiDB-lite"/>
    </source>
</evidence>
<protein>
    <submittedName>
        <fullName evidence="3">Uncharacterized protein</fullName>
    </submittedName>
</protein>
<dbReference type="AlphaFoldDB" id="A0AAD5XUP1"/>
<evidence type="ECO:0000256" key="2">
    <source>
        <dbReference type="SAM" id="Phobius"/>
    </source>
</evidence>
<feature type="region of interest" description="Disordered" evidence="1">
    <location>
        <begin position="38"/>
        <end position="63"/>
    </location>
</feature>
<keyword evidence="2" id="KW-1133">Transmembrane helix</keyword>
<feature type="transmembrane region" description="Helical" evidence="2">
    <location>
        <begin position="603"/>
        <end position="625"/>
    </location>
</feature>
<feature type="compositionally biased region" description="Acidic residues" evidence="1">
    <location>
        <begin position="404"/>
        <end position="418"/>
    </location>
</feature>
<keyword evidence="4" id="KW-1185">Reference proteome</keyword>
<sequence length="629" mass="68695">MTTDVVTPPPAPSVSEQRRQKLLALNAATSTLEGRLRRISNSIHPQSLPSPEKKRPGQHELAHPVLKPAPRRTSVMVLPSGGLVSMPTCAEDTATRRRSWADADCAGRLLKSKDSAVDMKAIRATARDTPQARGVVGSSSLHGSIKTNLVSSMRRVFEKPTPTSAYLLRLPVLVRQSTRIAQAPETKTVSVPPSAIGRQTCLQKNSGQPSQSQPLSLNIETQIVLPLAQATTVQAIFQEFEAQSVSGLPIPLDHIAERPSWFNYDASIEDSADSTSGFPHAPARLVPAVRQWPEVQYLSNYPPPHDPRLPIAPARITHYPMTSFIQWDSDASDAGSSSDEFEYDDGDDAGVLPYIPPVPGKKDPDGLNPEDRAIFEKYYRRKGCSESLDEFCPHVLDTISEFSGEGDEDEDEDEEEPMENQSDWDQQLMDVGMEIPCVMGGLLPKWPAEEKNATLLADECEAYFGADEGEDEVPPAADVPRTLPLVSPPHTAAPVQRCEDADSEPGDAAIPPTEAAESFSTTCLHTTTPTVPQVAFFLVAAAVSAATTQFRRSLPSNVLRLVAACVAVLFCGHQLWLAVHATREWMQDNLWLDFAQRCLERCWWLVAVGHTILVLAVGTWILGVAMQGQ</sequence>
<dbReference type="EMBL" id="JADGJQ010000002">
    <property type="protein sequence ID" value="KAJ3184984.1"/>
    <property type="molecule type" value="Genomic_DNA"/>
</dbReference>
<accession>A0AAD5XUP1</accession>
<feature type="compositionally biased region" description="Polar residues" evidence="1">
    <location>
        <begin position="39"/>
        <end position="49"/>
    </location>
</feature>
<gene>
    <name evidence="3" type="ORF">HDU87_002550</name>
</gene>
<dbReference type="Proteomes" id="UP001212152">
    <property type="component" value="Unassembled WGS sequence"/>
</dbReference>
<comment type="caution">
    <text evidence="3">The sequence shown here is derived from an EMBL/GenBank/DDBJ whole genome shotgun (WGS) entry which is preliminary data.</text>
</comment>